<dbReference type="PANTHER" id="PTHR12526">
    <property type="entry name" value="GLYCOSYLTRANSFERASE"/>
    <property type="match status" value="1"/>
</dbReference>
<dbReference type="RefSeq" id="WP_202428065.1">
    <property type="nucleotide sequence ID" value="NZ_VYSB01000003.1"/>
</dbReference>
<protein>
    <submittedName>
        <fullName evidence="2">Glycosyltransferase family 4 protein</fullName>
    </submittedName>
</protein>
<gene>
    <name evidence="2" type="ORF">F5985_04865</name>
</gene>
<accession>A0A7C9MWE1</accession>
<feature type="domain" description="Glycosyl transferase family 1" evidence="1">
    <location>
        <begin position="176"/>
        <end position="288"/>
    </location>
</feature>
<dbReference type="SUPFAM" id="SSF53756">
    <property type="entry name" value="UDP-Glycosyltransferase/glycogen phosphorylase"/>
    <property type="match status" value="1"/>
</dbReference>
<proteinExistence type="predicted"/>
<dbReference type="Proteomes" id="UP000481947">
    <property type="component" value="Unassembled WGS sequence"/>
</dbReference>
<evidence type="ECO:0000259" key="1">
    <source>
        <dbReference type="Pfam" id="PF00534"/>
    </source>
</evidence>
<dbReference type="InterPro" id="IPR001296">
    <property type="entry name" value="Glyco_trans_1"/>
</dbReference>
<comment type="caution">
    <text evidence="2">The sequence shown here is derived from an EMBL/GenBank/DDBJ whole genome shotgun (WGS) entry which is preliminary data.</text>
</comment>
<sequence>MKLLIVNLHLEIGGVETLLARMIPLLQKQGVEITLLLLQNKVNQELLDAVTPFCRVLHLKDAFPYTKGHLRKFFGQEFDVVFYTIARALLVGSWLLGRADYRSTKTVLGAYQTEIFCQEEKQNYYHQKLVRQLVSQVIPPSSIIFGNTAGRDHHAAKLGIDLSESPVIRLFVDVEKYTFKDRSSLPRKKIVSIGRITDFKTYNFTMLPVIKSLVAKGHDVEWHVYGDGEQFDEFKQAVADLGLQERVFAHGLLKYSQFEQVLEDAFLFVGSGTSLIEAAACGVPSLTTIEYAKEADSYGFICDIEGYNLIEPGLDKKVFKLEEKIEGIFSYTTFEYSSISQKCQGKSSLYSGNFIINHYLSVFENTKNRGVNTPLSNIHIAKSMISFTLMRIKFQHNIV</sequence>
<name>A0A7C9MWE1_9BURK</name>
<dbReference type="Pfam" id="PF00534">
    <property type="entry name" value="Glycos_transf_1"/>
    <property type="match status" value="1"/>
</dbReference>
<evidence type="ECO:0000313" key="2">
    <source>
        <dbReference type="EMBL" id="MYZ51481.1"/>
    </source>
</evidence>
<dbReference type="GO" id="GO:0016757">
    <property type="term" value="F:glycosyltransferase activity"/>
    <property type="evidence" value="ECO:0007669"/>
    <property type="project" value="InterPro"/>
</dbReference>
<dbReference type="CDD" id="cd03801">
    <property type="entry name" value="GT4_PimA-like"/>
    <property type="match status" value="1"/>
</dbReference>
<dbReference type="AlphaFoldDB" id="A0A7C9MWE1"/>
<evidence type="ECO:0000313" key="3">
    <source>
        <dbReference type="Proteomes" id="UP000481947"/>
    </source>
</evidence>
<dbReference type="Gene3D" id="3.40.50.2000">
    <property type="entry name" value="Glycogen Phosphorylase B"/>
    <property type="match status" value="2"/>
</dbReference>
<organism evidence="2 3">
    <name type="scientific">Malikia spinosa</name>
    <dbReference type="NCBI Taxonomy" id="86180"/>
    <lineage>
        <taxon>Bacteria</taxon>
        <taxon>Pseudomonadati</taxon>
        <taxon>Pseudomonadota</taxon>
        <taxon>Betaproteobacteria</taxon>
        <taxon>Burkholderiales</taxon>
        <taxon>Comamonadaceae</taxon>
        <taxon>Malikia</taxon>
    </lineage>
</organism>
<dbReference type="EMBL" id="VYSB01000003">
    <property type="protein sequence ID" value="MYZ51481.1"/>
    <property type="molecule type" value="Genomic_DNA"/>
</dbReference>
<keyword evidence="2" id="KW-0808">Transferase</keyword>
<reference evidence="2 3" key="1">
    <citation type="submission" date="2019-09" db="EMBL/GenBank/DDBJ databases">
        <title>Identification of Malikia spinosa a prominent benzene-, toluene-, and ethylbenzene-degrading bacterium: enrichment, isolation and whole genome sequencing.</title>
        <authorList>
            <person name="Tancsics A."/>
            <person name="Revesz F."/>
            <person name="Kriszt B."/>
        </authorList>
    </citation>
    <scope>NUCLEOTIDE SEQUENCE [LARGE SCALE GENOMIC DNA]</scope>
    <source>
        <strain evidence="2 3">AB6</strain>
    </source>
</reference>